<dbReference type="EMBL" id="CAEZSR010000176">
    <property type="protein sequence ID" value="CAB4584467.1"/>
    <property type="molecule type" value="Genomic_DNA"/>
</dbReference>
<dbReference type="GO" id="GO:0008610">
    <property type="term" value="P:lipid biosynthetic process"/>
    <property type="evidence" value="ECO:0007669"/>
    <property type="project" value="InterPro"/>
</dbReference>
<dbReference type="GO" id="GO:0016491">
    <property type="term" value="F:oxidoreductase activity"/>
    <property type="evidence" value="ECO:0007669"/>
    <property type="project" value="InterPro"/>
</dbReference>
<dbReference type="GO" id="GO:0005506">
    <property type="term" value="F:iron ion binding"/>
    <property type="evidence" value="ECO:0007669"/>
    <property type="project" value="InterPro"/>
</dbReference>
<sequence length="212" mass="23521">MARRFVRTGSGQALIPAVAALVVVRLLAGEWGRGDLVVLGVVVVLTGFVEWVLHLYVLHASPDAWTATRLGLGSGHRRHHLDPPDLQWLLLRGPEALVFLAVLVVFSTLWTTPLVLLVGGEWWPSVLTAWTLTAAGVLHYEWAHLLVHTAHRPRTRFYARLARNHRRHHFRNERYWLGVTSNLGDRVLGTLPRATADAPLSGTARTLGADAD</sequence>
<evidence type="ECO:0000259" key="2">
    <source>
        <dbReference type="Pfam" id="PF04116"/>
    </source>
</evidence>
<dbReference type="InterPro" id="IPR006694">
    <property type="entry name" value="Fatty_acid_hydroxylase"/>
</dbReference>
<accession>A0A6J6F851</accession>
<name>A0A6J6F851_9ZZZZ</name>
<feature type="transmembrane region" description="Helical" evidence="1">
    <location>
        <begin position="38"/>
        <end position="58"/>
    </location>
</feature>
<evidence type="ECO:0000256" key="1">
    <source>
        <dbReference type="SAM" id="Phobius"/>
    </source>
</evidence>
<keyword evidence="1" id="KW-1133">Transmembrane helix</keyword>
<protein>
    <submittedName>
        <fullName evidence="3">Unannotated protein</fullName>
    </submittedName>
</protein>
<feature type="transmembrane region" description="Helical" evidence="1">
    <location>
        <begin position="96"/>
        <end position="116"/>
    </location>
</feature>
<reference evidence="3" key="1">
    <citation type="submission" date="2020-05" db="EMBL/GenBank/DDBJ databases">
        <authorList>
            <person name="Chiriac C."/>
            <person name="Salcher M."/>
            <person name="Ghai R."/>
            <person name="Kavagutti S V."/>
        </authorList>
    </citation>
    <scope>NUCLEOTIDE SEQUENCE</scope>
</reference>
<keyword evidence="1" id="KW-0812">Transmembrane</keyword>
<keyword evidence="1" id="KW-0472">Membrane</keyword>
<gene>
    <name evidence="3" type="ORF">UFOPK1493_03311</name>
</gene>
<evidence type="ECO:0000313" key="3">
    <source>
        <dbReference type="EMBL" id="CAB4584467.1"/>
    </source>
</evidence>
<organism evidence="3">
    <name type="scientific">freshwater metagenome</name>
    <dbReference type="NCBI Taxonomy" id="449393"/>
    <lineage>
        <taxon>unclassified sequences</taxon>
        <taxon>metagenomes</taxon>
        <taxon>ecological metagenomes</taxon>
    </lineage>
</organism>
<dbReference type="Pfam" id="PF04116">
    <property type="entry name" value="FA_hydroxylase"/>
    <property type="match status" value="1"/>
</dbReference>
<feature type="domain" description="Fatty acid hydroxylase" evidence="2">
    <location>
        <begin position="41"/>
        <end position="190"/>
    </location>
</feature>
<proteinExistence type="predicted"/>
<dbReference type="AlphaFoldDB" id="A0A6J6F851"/>